<reference evidence="2" key="1">
    <citation type="submission" date="2021-01" db="EMBL/GenBank/DDBJ databases">
        <authorList>
            <person name="Zahm M."/>
            <person name="Roques C."/>
            <person name="Cabau C."/>
            <person name="Klopp C."/>
            <person name="Donnadieu C."/>
            <person name="Jouanno E."/>
            <person name="Lampietro C."/>
            <person name="Louis A."/>
            <person name="Herpin A."/>
            <person name="Echchiki A."/>
            <person name="Berthelot C."/>
            <person name="Parey E."/>
            <person name="Roest-Crollius H."/>
            <person name="Braasch I."/>
            <person name="Postlethwait J."/>
            <person name="Bobe J."/>
            <person name="Montfort J."/>
            <person name="Bouchez O."/>
            <person name="Begum T."/>
            <person name="Mejri S."/>
            <person name="Adams A."/>
            <person name="Chen W.-J."/>
            <person name="Guiguen Y."/>
        </authorList>
    </citation>
    <scope>NUCLEOTIDE SEQUENCE</scope>
    <source>
        <strain evidence="2">YG-15Mar2019-1</strain>
        <tissue evidence="2">Brain</tissue>
    </source>
</reference>
<evidence type="ECO:0000256" key="1">
    <source>
        <dbReference type="SAM" id="Phobius"/>
    </source>
</evidence>
<evidence type="ECO:0000313" key="2">
    <source>
        <dbReference type="EMBL" id="KAG7465201.1"/>
    </source>
</evidence>
<keyword evidence="3" id="KW-1185">Reference proteome</keyword>
<proteinExistence type="predicted"/>
<dbReference type="Proteomes" id="UP001046870">
    <property type="component" value="Chromosome 14"/>
</dbReference>
<keyword evidence="1" id="KW-0812">Transmembrane</keyword>
<dbReference type="EMBL" id="JAFDVH010000014">
    <property type="protein sequence ID" value="KAG7465201.1"/>
    <property type="molecule type" value="Genomic_DNA"/>
</dbReference>
<accession>A0A9D3PPC0</accession>
<dbReference type="InterPro" id="IPR013783">
    <property type="entry name" value="Ig-like_fold"/>
</dbReference>
<dbReference type="Gene3D" id="2.60.40.10">
    <property type="entry name" value="Immunoglobulins"/>
    <property type="match status" value="1"/>
</dbReference>
<evidence type="ECO:0000313" key="3">
    <source>
        <dbReference type="Proteomes" id="UP001046870"/>
    </source>
</evidence>
<comment type="caution">
    <text evidence="2">The sequence shown here is derived from an EMBL/GenBank/DDBJ whole genome shotgun (WGS) entry which is preliminary data.</text>
</comment>
<name>A0A9D3PPC0_MEGAT</name>
<dbReference type="SUPFAM" id="SSF48726">
    <property type="entry name" value="Immunoglobulin"/>
    <property type="match status" value="1"/>
</dbReference>
<gene>
    <name evidence="2" type="ORF">MATL_G00173780</name>
</gene>
<sequence>MDWSYMYQFLPFIWNVLHLISANIDSKSTVHGLLGESVVFPLATDKMDSISDLTLKKGNYIFKWKKVFVDHTYAGRLTFLGNKTLKLARLEERDAGPYEMEVFDEAGKRLHMAIIDVIVTCVRGSSQVYGDFGGPVVVFGKNLTGLSRFSEARWERIGSLVARLNRSMQPVYSAEYQGRVQILPSAQCQIHQAHVSDGGNHTLAVTQGSLQLIWSAQLFITVPTPVIEQSCLSGGRAEFRCMANSSIPTLWILNGSYPKNDSFLVLDAFSGELFCAVKDYPDHNTSVLFMCTEKETSVVIIAASISSGIVMVILSAAVCCLLRRRKREERHELTAMVPNDVTQICEETEAEEFPPPPPPVLQDGEEDCPSLSPVMEMSTFTF</sequence>
<feature type="transmembrane region" description="Helical" evidence="1">
    <location>
        <begin position="298"/>
        <end position="322"/>
    </location>
</feature>
<protein>
    <recommendedName>
        <fullName evidence="4">Ig-like domain-containing protein</fullName>
    </recommendedName>
</protein>
<evidence type="ECO:0008006" key="4">
    <source>
        <dbReference type="Google" id="ProtNLM"/>
    </source>
</evidence>
<dbReference type="InterPro" id="IPR036179">
    <property type="entry name" value="Ig-like_dom_sf"/>
</dbReference>
<dbReference type="AlphaFoldDB" id="A0A9D3PPC0"/>
<keyword evidence="1" id="KW-1133">Transmembrane helix</keyword>
<organism evidence="2 3">
    <name type="scientific">Megalops atlanticus</name>
    <name type="common">Tarpon</name>
    <name type="synonym">Clupea gigantea</name>
    <dbReference type="NCBI Taxonomy" id="7932"/>
    <lineage>
        <taxon>Eukaryota</taxon>
        <taxon>Metazoa</taxon>
        <taxon>Chordata</taxon>
        <taxon>Craniata</taxon>
        <taxon>Vertebrata</taxon>
        <taxon>Euteleostomi</taxon>
        <taxon>Actinopterygii</taxon>
        <taxon>Neopterygii</taxon>
        <taxon>Teleostei</taxon>
        <taxon>Elopiformes</taxon>
        <taxon>Megalopidae</taxon>
        <taxon>Megalops</taxon>
    </lineage>
</organism>
<dbReference type="OrthoDB" id="8954237at2759"/>
<keyword evidence="1" id="KW-0472">Membrane</keyword>